<dbReference type="PANTHER" id="PTHR34990">
    <property type="entry name" value="UDP-2,3-DIACYLGLUCOSAMINE HYDROLASE-RELATED"/>
    <property type="match status" value="1"/>
</dbReference>
<evidence type="ECO:0000256" key="2">
    <source>
        <dbReference type="ARBA" id="ARBA00022519"/>
    </source>
</evidence>
<dbReference type="EMBL" id="MBTA01000030">
    <property type="protein sequence ID" value="RKD12503.1"/>
    <property type="molecule type" value="Genomic_DNA"/>
</dbReference>
<dbReference type="AlphaFoldDB" id="A0A419S201"/>
<keyword evidence="9" id="KW-1185">Reference proteome</keyword>
<dbReference type="CDD" id="cd07398">
    <property type="entry name" value="MPP_YbbF-LpxH"/>
    <property type="match status" value="1"/>
</dbReference>
<protein>
    <submittedName>
        <fullName evidence="8">UDP-2,3-diacylglucosamine hydrolase</fullName>
    </submittedName>
</protein>
<dbReference type="InterPro" id="IPR004843">
    <property type="entry name" value="Calcineurin-like_PHP"/>
</dbReference>
<dbReference type="Gene3D" id="3.60.21.10">
    <property type="match status" value="1"/>
</dbReference>
<dbReference type="PANTHER" id="PTHR34990:SF1">
    <property type="entry name" value="UDP-2,3-DIACYLGLUCOSAMINE HYDROLASE"/>
    <property type="match status" value="1"/>
</dbReference>
<dbReference type="InterPro" id="IPR029052">
    <property type="entry name" value="Metallo-depent_PP-like"/>
</dbReference>
<evidence type="ECO:0000256" key="6">
    <source>
        <dbReference type="ARBA" id="ARBA00023211"/>
    </source>
</evidence>
<keyword evidence="1" id="KW-1003">Cell membrane</keyword>
<keyword evidence="5" id="KW-0472">Membrane</keyword>
<keyword evidence="6" id="KW-0464">Manganese</keyword>
<keyword evidence="4 8" id="KW-0378">Hydrolase</keyword>
<evidence type="ECO:0000256" key="5">
    <source>
        <dbReference type="ARBA" id="ARBA00023136"/>
    </source>
</evidence>
<dbReference type="GO" id="GO:0009245">
    <property type="term" value="P:lipid A biosynthetic process"/>
    <property type="evidence" value="ECO:0007669"/>
    <property type="project" value="TreeGrafter"/>
</dbReference>
<accession>A0A419S201</accession>
<evidence type="ECO:0000256" key="3">
    <source>
        <dbReference type="ARBA" id="ARBA00022723"/>
    </source>
</evidence>
<dbReference type="GO" id="GO:0046872">
    <property type="term" value="F:metal ion binding"/>
    <property type="evidence" value="ECO:0007669"/>
    <property type="project" value="UniProtKB-KW"/>
</dbReference>
<evidence type="ECO:0000256" key="4">
    <source>
        <dbReference type="ARBA" id="ARBA00022801"/>
    </source>
</evidence>
<dbReference type="GO" id="GO:0016020">
    <property type="term" value="C:membrane"/>
    <property type="evidence" value="ECO:0007669"/>
    <property type="project" value="GOC"/>
</dbReference>
<evidence type="ECO:0000313" key="8">
    <source>
        <dbReference type="EMBL" id="RKD12503.1"/>
    </source>
</evidence>
<organism evidence="8 9">
    <name type="scientific">Pelobium manganitolerans</name>
    <dbReference type="NCBI Taxonomy" id="1842495"/>
    <lineage>
        <taxon>Bacteria</taxon>
        <taxon>Pseudomonadati</taxon>
        <taxon>Bacteroidota</taxon>
        <taxon>Sphingobacteriia</taxon>
        <taxon>Sphingobacteriales</taxon>
        <taxon>Sphingobacteriaceae</taxon>
        <taxon>Pelobium</taxon>
    </lineage>
</organism>
<keyword evidence="3" id="KW-0479">Metal-binding</keyword>
<feature type="domain" description="Calcineurin-like phosphoesterase" evidence="7">
    <location>
        <begin position="8"/>
        <end position="211"/>
    </location>
</feature>
<gene>
    <name evidence="8" type="ORF">BCY91_12735</name>
</gene>
<dbReference type="OrthoDB" id="9802481at2"/>
<dbReference type="Proteomes" id="UP000283433">
    <property type="component" value="Unassembled WGS sequence"/>
</dbReference>
<proteinExistence type="predicted"/>
<evidence type="ECO:0000313" key="9">
    <source>
        <dbReference type="Proteomes" id="UP000283433"/>
    </source>
</evidence>
<dbReference type="RefSeq" id="WP_120183327.1">
    <property type="nucleotide sequence ID" value="NZ_MBTA01000030.1"/>
</dbReference>
<dbReference type="Pfam" id="PF00149">
    <property type="entry name" value="Metallophos"/>
    <property type="match status" value="1"/>
</dbReference>
<keyword evidence="2" id="KW-0997">Cell inner membrane</keyword>
<reference evidence="8 9" key="1">
    <citation type="submission" date="2016-07" db="EMBL/GenBank/DDBJ databases">
        <title>Genome of Pelobium manganitolerans.</title>
        <authorList>
            <person name="Wu S."/>
            <person name="Wang G."/>
        </authorList>
    </citation>
    <scope>NUCLEOTIDE SEQUENCE [LARGE SCALE GENOMIC DNA]</scope>
    <source>
        <strain evidence="8 9">YS-25</strain>
    </source>
</reference>
<evidence type="ECO:0000259" key="7">
    <source>
        <dbReference type="Pfam" id="PF00149"/>
    </source>
</evidence>
<dbReference type="GO" id="GO:0008758">
    <property type="term" value="F:UDP-2,3-diacylglucosamine hydrolase activity"/>
    <property type="evidence" value="ECO:0007669"/>
    <property type="project" value="TreeGrafter"/>
</dbReference>
<dbReference type="SUPFAM" id="SSF56300">
    <property type="entry name" value="Metallo-dependent phosphatases"/>
    <property type="match status" value="1"/>
</dbReference>
<dbReference type="InterPro" id="IPR043461">
    <property type="entry name" value="LpxH-like"/>
</dbReference>
<name>A0A419S201_9SPHI</name>
<comment type="caution">
    <text evidence="8">The sequence shown here is derived from an EMBL/GenBank/DDBJ whole genome shotgun (WGS) entry which is preliminary data.</text>
</comment>
<evidence type="ECO:0000256" key="1">
    <source>
        <dbReference type="ARBA" id="ARBA00022475"/>
    </source>
</evidence>
<sequence>MARNHYYFASDFHLGVPSYDSSRERERRLVRWLDHIKTDAHSVFLMGDVFDFWFEYRTVVPKGYIRLFGKLAELSDAGVQLYIFKGNHDMWMFDYFEKELGAKLISDELLLELGGKRFFLHHGDGLGDGDRGYKFLKRIFRSRFCQWLFARLHPNFGVGIANYWSQKSRLAGNRKQAALQVDFEEKWLKGYYESLHRAFGKVDYLVMGHRHFPIELRVKDLTYVNLGEWVNFSSYAVFDGESLQLKHFESEAP</sequence>